<reference evidence="2" key="1">
    <citation type="journal article" date="2023" name="Comput. Struct. Biotechnol. J.">
        <title>Discovery of a novel marine Bacteroidetes with a rich repertoire of carbohydrate-active enzymes.</title>
        <authorList>
            <person name="Chen B."/>
            <person name="Liu G."/>
            <person name="Chen Q."/>
            <person name="Wang H."/>
            <person name="Liu L."/>
            <person name="Tang K."/>
        </authorList>
    </citation>
    <scope>NUCLEOTIDE SEQUENCE</scope>
    <source>
        <strain evidence="2">TK19036</strain>
    </source>
</reference>
<gene>
    <name evidence="2" type="ORF">K4G66_04015</name>
</gene>
<organism evidence="2">
    <name type="scientific">Roseihalotalea indica</name>
    <dbReference type="NCBI Taxonomy" id="2867963"/>
    <lineage>
        <taxon>Bacteria</taxon>
        <taxon>Pseudomonadati</taxon>
        <taxon>Bacteroidota</taxon>
        <taxon>Cytophagia</taxon>
        <taxon>Cytophagales</taxon>
        <taxon>Catalimonadaceae</taxon>
        <taxon>Roseihalotalea</taxon>
    </lineage>
</organism>
<feature type="signal peptide" evidence="1">
    <location>
        <begin position="1"/>
        <end position="31"/>
    </location>
</feature>
<name>A0AA49JJ10_9BACT</name>
<dbReference type="EMBL" id="CP120682">
    <property type="protein sequence ID" value="WKN37872.1"/>
    <property type="molecule type" value="Genomic_DNA"/>
</dbReference>
<dbReference type="SUPFAM" id="SSF51445">
    <property type="entry name" value="(Trans)glycosidases"/>
    <property type="match status" value="1"/>
</dbReference>
<accession>A0AA49JJ10</accession>
<evidence type="ECO:0000256" key="1">
    <source>
        <dbReference type="SAM" id="SignalP"/>
    </source>
</evidence>
<proteinExistence type="predicted"/>
<dbReference type="Pfam" id="PF22612">
    <property type="entry name" value="GH113"/>
    <property type="match status" value="1"/>
</dbReference>
<reference evidence="2" key="2">
    <citation type="journal article" date="2024" name="Antonie Van Leeuwenhoek">
        <title>Roseihalotalea indica gen. nov., sp. nov., a halophilic Bacteroidetes from mesopelagic Southwest Indian Ocean with higher carbohydrate metabolic potential.</title>
        <authorList>
            <person name="Chen B."/>
            <person name="Zhang M."/>
            <person name="Lin D."/>
            <person name="Ye J."/>
            <person name="Tang K."/>
        </authorList>
    </citation>
    <scope>NUCLEOTIDE SEQUENCE</scope>
    <source>
        <strain evidence="2">TK19036</strain>
    </source>
</reference>
<dbReference type="InterPro" id="IPR055151">
    <property type="entry name" value="GH113"/>
</dbReference>
<feature type="chain" id="PRO_5041324235" description="Glycoside hydrolase" evidence="1">
    <location>
        <begin position="32"/>
        <end position="358"/>
    </location>
</feature>
<dbReference type="InterPro" id="IPR017853">
    <property type="entry name" value="GH"/>
</dbReference>
<dbReference type="Gene3D" id="3.20.20.80">
    <property type="entry name" value="Glycosidases"/>
    <property type="match status" value="1"/>
</dbReference>
<evidence type="ECO:0008006" key="3">
    <source>
        <dbReference type="Google" id="ProtNLM"/>
    </source>
</evidence>
<evidence type="ECO:0000313" key="2">
    <source>
        <dbReference type="EMBL" id="WKN37872.1"/>
    </source>
</evidence>
<dbReference type="PROSITE" id="PS51257">
    <property type="entry name" value="PROKAR_LIPOPROTEIN"/>
    <property type="match status" value="1"/>
</dbReference>
<keyword evidence="1" id="KW-0732">Signal</keyword>
<protein>
    <recommendedName>
        <fullName evidence="3">Glycoside hydrolase</fullName>
    </recommendedName>
</protein>
<dbReference type="CDD" id="cd19608">
    <property type="entry name" value="GH113_mannanase-like"/>
    <property type="match status" value="1"/>
</dbReference>
<sequence length="358" mass="41392">MNPNRCMAIGCLPFALISCMLLGVLSSCDMAHSEQARHYARADLIKGINLEAPRNTFEHHEMGPLDSLGFNWVALVPYAFSVPGETFVKWQKGPDAHYWGESMEGIAACAKMAHDQGMKIMIKPHLWVRDQGWPGDFDLVTPDAWAAWEEDYRQYILDFAQIANSMDVELFCIGTEVRQSVKQRPDFWRSLIRDVRKVYDGKLTYAANWDNYHNVTFWADLDYIGVDGYFPLSKESKPTKAALLKGWKPIKKDLARLSQAENRPLLFTEYGYRSMTYGTGEHWNMNENELVTDMWVQRTAYDAFYETFNSEPWYGGGFLWKWRIPHNRSGGNNDNEFTPQNKPVQDIIYQWNHNAALN</sequence>
<dbReference type="AlphaFoldDB" id="A0AA49JJ10"/>